<name>A0A1J4KK18_9EUKA</name>
<accession>A0A1J4KK18</accession>
<protein>
    <recommendedName>
        <fullName evidence="3">SMP-LTD domain-containing protein</fullName>
    </recommendedName>
</protein>
<dbReference type="Proteomes" id="UP000179807">
    <property type="component" value="Unassembled WGS sequence"/>
</dbReference>
<evidence type="ECO:0000313" key="1">
    <source>
        <dbReference type="EMBL" id="OHT10196.1"/>
    </source>
</evidence>
<dbReference type="GeneID" id="94836188"/>
<sequence>MLAFLLGTLLSFLVFFALCYIIVKYSDHIFEFNTPNQCLEEASQETIFWINSFFSGILSHFRNDDDNTILNSTEKLNEAMTKVLPPGFSFELDSIGHEIEAKTPLVVKDSIQDGKFLKVVLPLTISGSSFTIWSNIHNFNIPLFEFDFRKVVFHLCFKFEETSKTKITFSNFSVFDVDVSLLVNKRKFMLTNCPVFGSFVKQLFLFFLMKREFEANLPSLETVRDVIEKQEILSISFKIA</sequence>
<dbReference type="RefSeq" id="XP_068363332.1">
    <property type="nucleotide sequence ID" value="XM_068501484.1"/>
</dbReference>
<reference evidence="1" key="1">
    <citation type="submission" date="2016-10" db="EMBL/GenBank/DDBJ databases">
        <authorList>
            <person name="Benchimol M."/>
            <person name="Almeida L.G."/>
            <person name="Vasconcelos A.T."/>
            <person name="Perreira-Neves A."/>
            <person name="Rosa I.A."/>
            <person name="Tasca T."/>
            <person name="Bogo M.R."/>
            <person name="de Souza W."/>
        </authorList>
    </citation>
    <scope>NUCLEOTIDE SEQUENCE [LARGE SCALE GENOMIC DNA]</scope>
    <source>
        <strain evidence="1">K</strain>
    </source>
</reference>
<evidence type="ECO:0008006" key="3">
    <source>
        <dbReference type="Google" id="ProtNLM"/>
    </source>
</evidence>
<dbReference type="EMBL" id="MLAK01000618">
    <property type="protein sequence ID" value="OHT10196.1"/>
    <property type="molecule type" value="Genomic_DNA"/>
</dbReference>
<comment type="caution">
    <text evidence="1">The sequence shown here is derived from an EMBL/GenBank/DDBJ whole genome shotgun (WGS) entry which is preliminary data.</text>
</comment>
<gene>
    <name evidence="1" type="ORF">TRFO_20571</name>
</gene>
<evidence type="ECO:0000313" key="2">
    <source>
        <dbReference type="Proteomes" id="UP000179807"/>
    </source>
</evidence>
<dbReference type="VEuPathDB" id="TrichDB:TRFO_20571"/>
<proteinExistence type="predicted"/>
<keyword evidence="2" id="KW-1185">Reference proteome</keyword>
<organism evidence="1 2">
    <name type="scientific">Tritrichomonas foetus</name>
    <dbReference type="NCBI Taxonomy" id="1144522"/>
    <lineage>
        <taxon>Eukaryota</taxon>
        <taxon>Metamonada</taxon>
        <taxon>Parabasalia</taxon>
        <taxon>Tritrichomonadida</taxon>
        <taxon>Tritrichomonadidae</taxon>
        <taxon>Tritrichomonas</taxon>
    </lineage>
</organism>
<dbReference type="AlphaFoldDB" id="A0A1J4KK18"/>